<dbReference type="RefSeq" id="XP_056048373.1">
    <property type="nucleotide sequence ID" value="XM_056194668.1"/>
</dbReference>
<sequence>MTQLARYTCPCPPSSSLCGTAGGILLSTQTFLKAGGNFLLFGSTDYTLVKEENTVTPNMQFPNAANVKT</sequence>
<dbReference type="KEGG" id="amus:LMH87_003576"/>
<dbReference type="EMBL" id="JAJHUN010000011">
    <property type="protein sequence ID" value="KAJ4144703.1"/>
    <property type="molecule type" value="Genomic_DNA"/>
</dbReference>
<gene>
    <name evidence="1" type="ORF">LMH87_003576</name>
</gene>
<accession>A0A9W8UGR5</accession>
<evidence type="ECO:0000313" key="2">
    <source>
        <dbReference type="Proteomes" id="UP001144673"/>
    </source>
</evidence>
<dbReference type="Proteomes" id="UP001144673">
    <property type="component" value="Chromosome 2"/>
</dbReference>
<keyword evidence="2" id="KW-1185">Reference proteome</keyword>
<comment type="caution">
    <text evidence="1">The sequence shown here is derived from an EMBL/GenBank/DDBJ whole genome shotgun (WGS) entry which is preliminary data.</text>
</comment>
<reference evidence="1" key="1">
    <citation type="journal article" date="2023" name="Access Microbiol">
        <title>De-novo genome assembly for Akanthomyces muscarius, a biocontrol agent of insect agricultural pests.</title>
        <authorList>
            <person name="Erdos Z."/>
            <person name="Studholme D.J."/>
            <person name="Raymond B."/>
            <person name="Sharma M."/>
        </authorList>
    </citation>
    <scope>NUCLEOTIDE SEQUENCE</scope>
    <source>
        <strain evidence="1">Ve6</strain>
    </source>
</reference>
<proteinExistence type="predicted"/>
<dbReference type="AlphaFoldDB" id="A0A9W8UGR5"/>
<protein>
    <submittedName>
        <fullName evidence="1">Uncharacterized protein</fullName>
    </submittedName>
</protein>
<organism evidence="1 2">
    <name type="scientific">Akanthomyces muscarius</name>
    <name type="common">Entomopathogenic fungus</name>
    <name type="synonym">Lecanicillium muscarium</name>
    <dbReference type="NCBI Taxonomy" id="2231603"/>
    <lineage>
        <taxon>Eukaryota</taxon>
        <taxon>Fungi</taxon>
        <taxon>Dikarya</taxon>
        <taxon>Ascomycota</taxon>
        <taxon>Pezizomycotina</taxon>
        <taxon>Sordariomycetes</taxon>
        <taxon>Hypocreomycetidae</taxon>
        <taxon>Hypocreales</taxon>
        <taxon>Cordycipitaceae</taxon>
        <taxon>Akanthomyces</taxon>
    </lineage>
</organism>
<evidence type="ECO:0000313" key="1">
    <source>
        <dbReference type="EMBL" id="KAJ4144703.1"/>
    </source>
</evidence>
<name>A0A9W8UGR5_AKAMU</name>
<dbReference type="GeneID" id="80890735"/>